<reference evidence="2 3" key="1">
    <citation type="submission" date="2018-08" db="EMBL/GenBank/DDBJ databases">
        <title>Actinomadura jelena sp. nov., a novel Actinomycete isolated from soil in Chad.</title>
        <authorList>
            <person name="Shi L."/>
        </authorList>
    </citation>
    <scope>NUCLEOTIDE SEQUENCE [LARGE SCALE GENOMIC DNA]</scope>
    <source>
        <strain evidence="2 3">NEAU-G17</strain>
    </source>
</reference>
<comment type="caution">
    <text evidence="2">The sequence shown here is derived from an EMBL/GenBank/DDBJ whole genome shotgun (WGS) entry which is preliminary data.</text>
</comment>
<evidence type="ECO:0000313" key="2">
    <source>
        <dbReference type="EMBL" id="RFU37837.1"/>
    </source>
</evidence>
<sequence length="123" mass="12262">MNLLGGPRPDAPGRPALTVAGRALTRPALDAWAVAVAAEIRDAPAVAVHATPTLETVAAVVAGLFAGVPVVPLPPDSGPDERAHILRDSGATLLLAASGTAPEGPDVPPVVAVDRLRPPGTPD</sequence>
<organism evidence="2 3">
    <name type="scientific">Actinomadura logoneensis</name>
    <dbReference type="NCBI Taxonomy" id="2293572"/>
    <lineage>
        <taxon>Bacteria</taxon>
        <taxon>Bacillati</taxon>
        <taxon>Actinomycetota</taxon>
        <taxon>Actinomycetes</taxon>
        <taxon>Streptosporangiales</taxon>
        <taxon>Thermomonosporaceae</taxon>
        <taxon>Actinomadura</taxon>
    </lineage>
</organism>
<protein>
    <submittedName>
        <fullName evidence="2">Acyl-CoA synthetase</fullName>
    </submittedName>
</protein>
<dbReference type="EMBL" id="QURH01000913">
    <property type="protein sequence ID" value="RFU37837.1"/>
    <property type="molecule type" value="Genomic_DNA"/>
</dbReference>
<evidence type="ECO:0000259" key="1">
    <source>
        <dbReference type="Pfam" id="PF00501"/>
    </source>
</evidence>
<gene>
    <name evidence="2" type="ORF">DZF91_30775</name>
</gene>
<keyword evidence="3" id="KW-1185">Reference proteome</keyword>
<dbReference type="Proteomes" id="UP000261811">
    <property type="component" value="Unassembled WGS sequence"/>
</dbReference>
<dbReference type="InterPro" id="IPR042099">
    <property type="entry name" value="ANL_N_sf"/>
</dbReference>
<evidence type="ECO:0000313" key="3">
    <source>
        <dbReference type="Proteomes" id="UP000261811"/>
    </source>
</evidence>
<accession>A0A372JCV6</accession>
<proteinExistence type="predicted"/>
<feature type="domain" description="AMP-dependent synthetase/ligase" evidence="1">
    <location>
        <begin position="12"/>
        <end position="98"/>
    </location>
</feature>
<dbReference type="InterPro" id="IPR000873">
    <property type="entry name" value="AMP-dep_synth/lig_dom"/>
</dbReference>
<dbReference type="SUPFAM" id="SSF56801">
    <property type="entry name" value="Acetyl-CoA synthetase-like"/>
    <property type="match status" value="1"/>
</dbReference>
<dbReference type="RefSeq" id="WP_147341468.1">
    <property type="nucleotide sequence ID" value="NZ_QURH01000913.1"/>
</dbReference>
<feature type="non-terminal residue" evidence="2">
    <location>
        <position position="123"/>
    </location>
</feature>
<dbReference type="Gene3D" id="3.40.50.12780">
    <property type="entry name" value="N-terminal domain of ligase-like"/>
    <property type="match status" value="1"/>
</dbReference>
<dbReference type="AlphaFoldDB" id="A0A372JCV6"/>
<name>A0A372JCV6_9ACTN</name>
<dbReference type="Pfam" id="PF00501">
    <property type="entry name" value="AMP-binding"/>
    <property type="match status" value="1"/>
</dbReference>